<gene>
    <name evidence="2" type="ORF">CCHR01_19455</name>
</gene>
<feature type="region of interest" description="Disordered" evidence="1">
    <location>
        <begin position="1"/>
        <end position="62"/>
    </location>
</feature>
<dbReference type="Proteomes" id="UP001243330">
    <property type="component" value="Unassembled WGS sequence"/>
</dbReference>
<dbReference type="InterPro" id="IPR011011">
    <property type="entry name" value="Znf_FYVE_PHD"/>
</dbReference>
<name>A0AAD9A0I6_9PEZI</name>
<feature type="region of interest" description="Disordered" evidence="1">
    <location>
        <begin position="141"/>
        <end position="160"/>
    </location>
</feature>
<dbReference type="EMBL" id="JAQOWY010000961">
    <property type="protein sequence ID" value="KAK1837922.1"/>
    <property type="molecule type" value="Genomic_DNA"/>
</dbReference>
<organism evidence="2 3">
    <name type="scientific">Colletotrichum chrysophilum</name>
    <dbReference type="NCBI Taxonomy" id="1836956"/>
    <lineage>
        <taxon>Eukaryota</taxon>
        <taxon>Fungi</taxon>
        <taxon>Dikarya</taxon>
        <taxon>Ascomycota</taxon>
        <taxon>Pezizomycotina</taxon>
        <taxon>Sordariomycetes</taxon>
        <taxon>Hypocreomycetidae</taxon>
        <taxon>Glomerellales</taxon>
        <taxon>Glomerellaceae</taxon>
        <taxon>Colletotrichum</taxon>
        <taxon>Colletotrichum gloeosporioides species complex</taxon>
    </lineage>
</organism>
<evidence type="ECO:0000313" key="2">
    <source>
        <dbReference type="EMBL" id="KAK1837922.1"/>
    </source>
</evidence>
<proteinExistence type="predicted"/>
<accession>A0AAD9A0I6</accession>
<feature type="compositionally biased region" description="Low complexity" evidence="1">
    <location>
        <begin position="41"/>
        <end position="57"/>
    </location>
</feature>
<protein>
    <submittedName>
        <fullName evidence="2">Uncharacterized protein</fullName>
    </submittedName>
</protein>
<dbReference type="AlphaFoldDB" id="A0AAD9A0I6"/>
<feature type="compositionally biased region" description="Basic and acidic residues" evidence="1">
    <location>
        <begin position="141"/>
        <end position="159"/>
    </location>
</feature>
<evidence type="ECO:0000313" key="3">
    <source>
        <dbReference type="Proteomes" id="UP001243330"/>
    </source>
</evidence>
<dbReference type="SUPFAM" id="SSF57903">
    <property type="entry name" value="FYVE/PHD zinc finger"/>
    <property type="match status" value="1"/>
</dbReference>
<comment type="caution">
    <text evidence="2">The sequence shown here is derived from an EMBL/GenBank/DDBJ whole genome shotgun (WGS) entry which is preliminary data.</text>
</comment>
<sequence>MTIPRLLQHRPIERSDMQARTALPDRPILQRRDSTAIAPTSSQDSIDTAPSSSSSSSPLPPPPTPQAWIWRCHICNATFRLSCTRRCLHCGHVMCTTPPPPPTNSSSSSRRRSRAGPCAMEFDYERWAAWGDWRRLRRTAEEEDTLRQDTKPSWGEREAQRKRRLYDRVGSCRDDCDYPSECHHLRSEMRQRFTVVDGGEVSPLSPLALSPDSPSMEEAARSILRMGVDEADCVFAAADYLESRFAGAHRVENSGLGFDVYVDAPEREEWEDWWDDDSGYGAASEDEDVDMVYEDIRG</sequence>
<keyword evidence="3" id="KW-1185">Reference proteome</keyword>
<reference evidence="2" key="1">
    <citation type="submission" date="2023-01" db="EMBL/GenBank/DDBJ databases">
        <title>Colletotrichum chrysophilum M932 genome sequence.</title>
        <authorList>
            <person name="Baroncelli R."/>
        </authorList>
    </citation>
    <scope>NUCLEOTIDE SEQUENCE</scope>
    <source>
        <strain evidence="2">M932</strain>
    </source>
</reference>
<evidence type="ECO:0000256" key="1">
    <source>
        <dbReference type="SAM" id="MobiDB-lite"/>
    </source>
</evidence>